<evidence type="ECO:0000256" key="1">
    <source>
        <dbReference type="SAM" id="MobiDB-lite"/>
    </source>
</evidence>
<sequence length="255" mass="28309">MKLFTLPPLLCLSHLIGAVPVLPEARVQAPNGQSAGLPAPQHGNLTQVFPQLRATEEVAARFLDSTQLQKQREETEHALTSLSEFKRDVTAAPPGVKIVYCNPLCVEDLNKCFMIGCLQDGGYVKNYVYVNETTGLEARSASETPNPAHIILASPTEPSVEEGEIQKRDNQEEDSDKPPARIVKVKSLDGVLLPLLEEAVYGKNGEHQKRGLEHLPFPLRVISPKLYAKLKAELDEKRRQKQEACLKTCYEKEGY</sequence>
<dbReference type="VEuPathDB" id="FungiDB:MPH_03387"/>
<dbReference type="EMBL" id="AHHD01000163">
    <property type="protein sequence ID" value="EKG19523.1"/>
    <property type="molecule type" value="Genomic_DNA"/>
</dbReference>
<evidence type="ECO:0000313" key="4">
    <source>
        <dbReference type="Proteomes" id="UP000007129"/>
    </source>
</evidence>
<dbReference type="HOGENOM" id="CLU_1090176_0_0_1"/>
<proteinExistence type="predicted"/>
<accession>K2RXR1</accession>
<feature type="region of interest" description="Disordered" evidence="1">
    <location>
        <begin position="153"/>
        <end position="180"/>
    </location>
</feature>
<dbReference type="InParanoid" id="K2RXR1"/>
<evidence type="ECO:0000313" key="3">
    <source>
        <dbReference type="EMBL" id="EKG19523.1"/>
    </source>
</evidence>
<reference evidence="3 4" key="1">
    <citation type="journal article" date="2012" name="BMC Genomics">
        <title>Tools to kill: Genome of one of the most destructive plant pathogenic fungi Macrophomina phaseolina.</title>
        <authorList>
            <person name="Islam M.S."/>
            <person name="Haque M.S."/>
            <person name="Islam M.M."/>
            <person name="Emdad E.M."/>
            <person name="Halim A."/>
            <person name="Hossen Q.M.M."/>
            <person name="Hossain M.Z."/>
            <person name="Ahmed B."/>
            <person name="Rahim S."/>
            <person name="Rahman M.S."/>
            <person name="Alam M.M."/>
            <person name="Hou S."/>
            <person name="Wan X."/>
            <person name="Saito J.A."/>
            <person name="Alam M."/>
        </authorList>
    </citation>
    <scope>NUCLEOTIDE SEQUENCE [LARGE SCALE GENOMIC DNA]</scope>
    <source>
        <strain evidence="3 4">MS6</strain>
    </source>
</reference>
<dbReference type="AlphaFoldDB" id="K2RXR1"/>
<name>K2RXR1_MACPH</name>
<feature type="chain" id="PRO_5003864545" evidence="2">
    <location>
        <begin position="19"/>
        <end position="255"/>
    </location>
</feature>
<organism evidence="3 4">
    <name type="scientific">Macrophomina phaseolina (strain MS6)</name>
    <name type="common">Charcoal rot fungus</name>
    <dbReference type="NCBI Taxonomy" id="1126212"/>
    <lineage>
        <taxon>Eukaryota</taxon>
        <taxon>Fungi</taxon>
        <taxon>Dikarya</taxon>
        <taxon>Ascomycota</taxon>
        <taxon>Pezizomycotina</taxon>
        <taxon>Dothideomycetes</taxon>
        <taxon>Dothideomycetes incertae sedis</taxon>
        <taxon>Botryosphaeriales</taxon>
        <taxon>Botryosphaeriaceae</taxon>
        <taxon>Macrophomina</taxon>
    </lineage>
</organism>
<evidence type="ECO:0000256" key="2">
    <source>
        <dbReference type="SAM" id="SignalP"/>
    </source>
</evidence>
<dbReference type="Proteomes" id="UP000007129">
    <property type="component" value="Unassembled WGS sequence"/>
</dbReference>
<protein>
    <submittedName>
        <fullName evidence="3">Uncharacterized protein</fullName>
    </submittedName>
</protein>
<feature type="signal peptide" evidence="2">
    <location>
        <begin position="1"/>
        <end position="18"/>
    </location>
</feature>
<keyword evidence="2" id="KW-0732">Signal</keyword>
<comment type="caution">
    <text evidence="3">The sequence shown here is derived from an EMBL/GenBank/DDBJ whole genome shotgun (WGS) entry which is preliminary data.</text>
</comment>
<gene>
    <name evidence="3" type="ORF">MPH_03387</name>
</gene>